<organism evidence="1 2">
    <name type="scientific">Hibiscus sabdariffa</name>
    <name type="common">roselle</name>
    <dbReference type="NCBI Taxonomy" id="183260"/>
    <lineage>
        <taxon>Eukaryota</taxon>
        <taxon>Viridiplantae</taxon>
        <taxon>Streptophyta</taxon>
        <taxon>Embryophyta</taxon>
        <taxon>Tracheophyta</taxon>
        <taxon>Spermatophyta</taxon>
        <taxon>Magnoliopsida</taxon>
        <taxon>eudicotyledons</taxon>
        <taxon>Gunneridae</taxon>
        <taxon>Pentapetalae</taxon>
        <taxon>rosids</taxon>
        <taxon>malvids</taxon>
        <taxon>Malvales</taxon>
        <taxon>Malvaceae</taxon>
        <taxon>Malvoideae</taxon>
        <taxon>Hibiscus</taxon>
    </lineage>
</organism>
<comment type="caution">
    <text evidence="1">The sequence shown here is derived from an EMBL/GenBank/DDBJ whole genome shotgun (WGS) entry which is preliminary data.</text>
</comment>
<gene>
    <name evidence="1" type="ORF">V6N11_040344</name>
</gene>
<evidence type="ECO:0000313" key="1">
    <source>
        <dbReference type="EMBL" id="KAK9012282.1"/>
    </source>
</evidence>
<dbReference type="EMBL" id="JBBPBN010000022">
    <property type="protein sequence ID" value="KAK9012282.1"/>
    <property type="molecule type" value="Genomic_DNA"/>
</dbReference>
<sequence>MLAASPSIITLSKLHTTARAMPAEKAHASARMDKCKGNKKGESYWQKHRAVGVGVGIKENLAVLIKSNGDDGLVRWSHNLRVLEDDPDQANQSIARHLFAFF</sequence>
<keyword evidence="2" id="KW-1185">Reference proteome</keyword>
<reference evidence="1 2" key="1">
    <citation type="journal article" date="2024" name="G3 (Bethesda)">
        <title>Genome assembly of Hibiscus sabdariffa L. provides insights into metabolisms of medicinal natural products.</title>
        <authorList>
            <person name="Kim T."/>
        </authorList>
    </citation>
    <scope>NUCLEOTIDE SEQUENCE [LARGE SCALE GENOMIC DNA]</scope>
    <source>
        <strain evidence="1">TK-2024</strain>
        <tissue evidence="1">Old leaves</tissue>
    </source>
</reference>
<accession>A0ABR2RH66</accession>
<protein>
    <submittedName>
        <fullName evidence="1">Uncharacterized protein</fullName>
    </submittedName>
</protein>
<evidence type="ECO:0000313" key="2">
    <source>
        <dbReference type="Proteomes" id="UP001396334"/>
    </source>
</evidence>
<proteinExistence type="predicted"/>
<name>A0ABR2RH66_9ROSI</name>
<dbReference type="Proteomes" id="UP001396334">
    <property type="component" value="Unassembled WGS sequence"/>
</dbReference>